<feature type="chain" id="PRO_5015361227" evidence="1">
    <location>
        <begin position="22"/>
        <end position="68"/>
    </location>
</feature>
<keyword evidence="3" id="KW-1185">Reference proteome</keyword>
<organism evidence="2 3">
    <name type="scientific">Marchantia polymorpha</name>
    <name type="common">Common liverwort</name>
    <name type="synonym">Marchantia aquatica</name>
    <dbReference type="NCBI Taxonomy" id="3197"/>
    <lineage>
        <taxon>Eukaryota</taxon>
        <taxon>Viridiplantae</taxon>
        <taxon>Streptophyta</taxon>
        <taxon>Embryophyta</taxon>
        <taxon>Marchantiophyta</taxon>
        <taxon>Marchantiopsida</taxon>
        <taxon>Marchantiidae</taxon>
        <taxon>Marchantiales</taxon>
        <taxon>Marchantiaceae</taxon>
        <taxon>Marchantia</taxon>
    </lineage>
</organism>
<sequence length="68" mass="7797">MEWKKLLLFCACLLLLQFAMGNFANALQQQEGLWDHSKPRSKGCLIRLCCCKPHSGFLCGFKPWCCCQ</sequence>
<protein>
    <submittedName>
        <fullName evidence="2">Uncharacterized protein</fullName>
    </submittedName>
</protein>
<dbReference type="Proteomes" id="UP000244005">
    <property type="component" value="Unassembled WGS sequence"/>
</dbReference>
<evidence type="ECO:0000313" key="2">
    <source>
        <dbReference type="EMBL" id="PTQ28432.1"/>
    </source>
</evidence>
<evidence type="ECO:0000256" key="1">
    <source>
        <dbReference type="SAM" id="SignalP"/>
    </source>
</evidence>
<dbReference type="AlphaFoldDB" id="A0A2R6W3P1"/>
<feature type="signal peptide" evidence="1">
    <location>
        <begin position="1"/>
        <end position="21"/>
    </location>
</feature>
<name>A0A2R6W3P1_MARPO</name>
<reference evidence="3" key="1">
    <citation type="journal article" date="2017" name="Cell">
        <title>Insights into land plant evolution garnered from the Marchantia polymorpha genome.</title>
        <authorList>
            <person name="Bowman J.L."/>
            <person name="Kohchi T."/>
            <person name="Yamato K.T."/>
            <person name="Jenkins J."/>
            <person name="Shu S."/>
            <person name="Ishizaki K."/>
            <person name="Yamaoka S."/>
            <person name="Nishihama R."/>
            <person name="Nakamura Y."/>
            <person name="Berger F."/>
            <person name="Adam C."/>
            <person name="Aki S.S."/>
            <person name="Althoff F."/>
            <person name="Araki T."/>
            <person name="Arteaga-Vazquez M.A."/>
            <person name="Balasubrmanian S."/>
            <person name="Barry K."/>
            <person name="Bauer D."/>
            <person name="Boehm C.R."/>
            <person name="Briginshaw L."/>
            <person name="Caballero-Perez J."/>
            <person name="Catarino B."/>
            <person name="Chen F."/>
            <person name="Chiyoda S."/>
            <person name="Chovatia M."/>
            <person name="Davies K.M."/>
            <person name="Delmans M."/>
            <person name="Demura T."/>
            <person name="Dierschke T."/>
            <person name="Dolan L."/>
            <person name="Dorantes-Acosta A.E."/>
            <person name="Eklund D.M."/>
            <person name="Florent S.N."/>
            <person name="Flores-Sandoval E."/>
            <person name="Fujiyama A."/>
            <person name="Fukuzawa H."/>
            <person name="Galik B."/>
            <person name="Grimanelli D."/>
            <person name="Grimwood J."/>
            <person name="Grossniklaus U."/>
            <person name="Hamada T."/>
            <person name="Haseloff J."/>
            <person name="Hetherington A.J."/>
            <person name="Higo A."/>
            <person name="Hirakawa Y."/>
            <person name="Hundley H.N."/>
            <person name="Ikeda Y."/>
            <person name="Inoue K."/>
            <person name="Inoue S.I."/>
            <person name="Ishida S."/>
            <person name="Jia Q."/>
            <person name="Kakita M."/>
            <person name="Kanazawa T."/>
            <person name="Kawai Y."/>
            <person name="Kawashima T."/>
            <person name="Kennedy M."/>
            <person name="Kinose K."/>
            <person name="Kinoshita T."/>
            <person name="Kohara Y."/>
            <person name="Koide E."/>
            <person name="Komatsu K."/>
            <person name="Kopischke S."/>
            <person name="Kubo M."/>
            <person name="Kyozuka J."/>
            <person name="Lagercrantz U."/>
            <person name="Lin S.S."/>
            <person name="Lindquist E."/>
            <person name="Lipzen A.M."/>
            <person name="Lu C.W."/>
            <person name="De Luna E."/>
            <person name="Martienssen R.A."/>
            <person name="Minamino N."/>
            <person name="Mizutani M."/>
            <person name="Mizutani M."/>
            <person name="Mochizuki N."/>
            <person name="Monte I."/>
            <person name="Mosher R."/>
            <person name="Nagasaki H."/>
            <person name="Nakagami H."/>
            <person name="Naramoto S."/>
            <person name="Nishitani K."/>
            <person name="Ohtani M."/>
            <person name="Okamoto T."/>
            <person name="Okumura M."/>
            <person name="Phillips J."/>
            <person name="Pollak B."/>
            <person name="Reinders A."/>
            <person name="Rovekamp M."/>
            <person name="Sano R."/>
            <person name="Sawa S."/>
            <person name="Schmid M.W."/>
            <person name="Shirakawa M."/>
            <person name="Solano R."/>
            <person name="Spunde A."/>
            <person name="Suetsugu N."/>
            <person name="Sugano S."/>
            <person name="Sugiyama A."/>
            <person name="Sun R."/>
            <person name="Suzuki Y."/>
            <person name="Takenaka M."/>
            <person name="Takezawa D."/>
            <person name="Tomogane H."/>
            <person name="Tsuzuki M."/>
            <person name="Ueda T."/>
            <person name="Umeda M."/>
            <person name="Ward J.M."/>
            <person name="Watanabe Y."/>
            <person name="Yazaki K."/>
            <person name="Yokoyama R."/>
            <person name="Yoshitake Y."/>
            <person name="Yotsui I."/>
            <person name="Zachgo S."/>
            <person name="Schmutz J."/>
        </authorList>
    </citation>
    <scope>NUCLEOTIDE SEQUENCE [LARGE SCALE GENOMIC DNA]</scope>
    <source>
        <strain evidence="3">Tak-1</strain>
    </source>
</reference>
<proteinExistence type="predicted"/>
<accession>A0A2R6W3P1</accession>
<keyword evidence="1" id="KW-0732">Signal</keyword>
<dbReference type="EMBL" id="KZ772834">
    <property type="protein sequence ID" value="PTQ28432.1"/>
    <property type="molecule type" value="Genomic_DNA"/>
</dbReference>
<dbReference type="Gramene" id="Mp4g18820.1">
    <property type="protein sequence ID" value="Mp4g18820.1.cds"/>
    <property type="gene ID" value="Mp4g18820"/>
</dbReference>
<evidence type="ECO:0000313" key="3">
    <source>
        <dbReference type="Proteomes" id="UP000244005"/>
    </source>
</evidence>
<gene>
    <name evidence="2" type="ORF">MARPO_0164s0025</name>
</gene>